<dbReference type="PANTHER" id="PTHR38435:SF1">
    <property type="entry name" value="DUF871 DOMAIN-CONTAINING PROTEIN"/>
    <property type="match status" value="1"/>
</dbReference>
<dbReference type="Proteomes" id="UP000315636">
    <property type="component" value="Unassembled WGS sequence"/>
</dbReference>
<dbReference type="Gene3D" id="2.40.100.10">
    <property type="entry name" value="Cyclophilin-like"/>
    <property type="match status" value="1"/>
</dbReference>
<dbReference type="InterPro" id="IPR008589">
    <property type="entry name" value="MupG"/>
</dbReference>
<dbReference type="Pfam" id="PF05913">
    <property type="entry name" value="MupG_C"/>
    <property type="match status" value="1"/>
</dbReference>
<dbReference type="PANTHER" id="PTHR38435">
    <property type="match status" value="1"/>
</dbReference>
<feature type="domain" description="6-phospho-N-acetylmuramidase C-terminal" evidence="1">
    <location>
        <begin position="246"/>
        <end position="359"/>
    </location>
</feature>
<dbReference type="EMBL" id="FXTI01000010">
    <property type="protein sequence ID" value="SMO86736.1"/>
    <property type="molecule type" value="Genomic_DNA"/>
</dbReference>
<dbReference type="Gene3D" id="3.20.20.70">
    <property type="entry name" value="Aldolase class I"/>
    <property type="match status" value="1"/>
</dbReference>
<dbReference type="Pfam" id="PF19200">
    <property type="entry name" value="MupG_N"/>
    <property type="match status" value="1"/>
</dbReference>
<name>A0A521ES32_9BACL</name>
<dbReference type="SUPFAM" id="SSF51445">
    <property type="entry name" value="(Trans)glycosidases"/>
    <property type="match status" value="1"/>
</dbReference>
<evidence type="ECO:0000259" key="2">
    <source>
        <dbReference type="Pfam" id="PF19200"/>
    </source>
</evidence>
<organism evidence="3 4">
    <name type="scientific">Melghirimyces algeriensis</name>
    <dbReference type="NCBI Taxonomy" id="910412"/>
    <lineage>
        <taxon>Bacteria</taxon>
        <taxon>Bacillati</taxon>
        <taxon>Bacillota</taxon>
        <taxon>Bacilli</taxon>
        <taxon>Bacillales</taxon>
        <taxon>Thermoactinomycetaceae</taxon>
        <taxon>Melghirimyces</taxon>
    </lineage>
</organism>
<accession>A0A521ES32</accession>
<dbReference type="AlphaFoldDB" id="A0A521ES32"/>
<dbReference type="InterPro" id="IPR029000">
    <property type="entry name" value="Cyclophilin-like_dom_sf"/>
</dbReference>
<evidence type="ECO:0008006" key="5">
    <source>
        <dbReference type="Google" id="ProtNLM"/>
    </source>
</evidence>
<keyword evidence="4" id="KW-1185">Reference proteome</keyword>
<dbReference type="InterPro" id="IPR043797">
    <property type="entry name" value="MupG_N"/>
</dbReference>
<dbReference type="SUPFAM" id="SSF50891">
    <property type="entry name" value="Cyclophilin-like"/>
    <property type="match status" value="1"/>
</dbReference>
<reference evidence="3 4" key="1">
    <citation type="submission" date="2017-05" db="EMBL/GenBank/DDBJ databases">
        <authorList>
            <person name="Varghese N."/>
            <person name="Submissions S."/>
        </authorList>
    </citation>
    <scope>NUCLEOTIDE SEQUENCE [LARGE SCALE GENOMIC DNA]</scope>
    <source>
        <strain evidence="3 4">DSM 45474</strain>
    </source>
</reference>
<proteinExistence type="predicted"/>
<dbReference type="InterPro" id="IPR043894">
    <property type="entry name" value="MupG_C"/>
</dbReference>
<evidence type="ECO:0000259" key="1">
    <source>
        <dbReference type="Pfam" id="PF05913"/>
    </source>
</evidence>
<evidence type="ECO:0000313" key="3">
    <source>
        <dbReference type="EMBL" id="SMO86736.1"/>
    </source>
</evidence>
<dbReference type="OrthoDB" id="5809921at2"/>
<gene>
    <name evidence="3" type="ORF">SAMN06264849_11093</name>
</gene>
<evidence type="ECO:0000313" key="4">
    <source>
        <dbReference type="Proteomes" id="UP000315636"/>
    </source>
</evidence>
<dbReference type="InterPro" id="IPR017853">
    <property type="entry name" value="GH"/>
</dbReference>
<dbReference type="InterPro" id="IPR013785">
    <property type="entry name" value="Aldolase_TIM"/>
</dbReference>
<sequence length="382" mass="43668">MNRLGISIYPERTTVEKDLEYIALAHYYGFTRIFTCLLSVEGSRQEILDRFQETIRFANDHRMQVVVDIAPRVMERLGVSYQDLSFFHDMGVYGVRLDLGFSGKEEAEMTMNPHGLAIEINMSGGTKYLENILTHRLNKDNLIGSHNFYPHRYTGLSDSHFSDCSRVFKQNGIRTAAFINSPSATFGPWPVTEGLCTLEKHRELPIQVQAKHLFMTGLIDDVIIANAYASEEELKTLSRLDPRLPTFEVELYETATELERDIVLKESHFYRGDVSDYVIRSTQSRVKYRQESFPPTNTPPIRRGDLLIDNEQYGQYKGELQIALQDMENSGKTNVVGRIVEDETFLLDHLQPWSSFAFVLKGQLVSDGAYFFKQKPPAPAEG</sequence>
<feature type="domain" description="6-phospho-N-acetylmuramidase N-terminal" evidence="2">
    <location>
        <begin position="4"/>
        <end position="238"/>
    </location>
</feature>
<protein>
    <recommendedName>
        <fullName evidence="5">Outer surface protein</fullName>
    </recommendedName>
</protein>